<evidence type="ECO:0000313" key="2">
    <source>
        <dbReference type="Proteomes" id="UP000199477"/>
    </source>
</evidence>
<keyword evidence="2" id="KW-1185">Reference proteome</keyword>
<dbReference type="InterPro" id="IPR014290">
    <property type="entry name" value="SUF_FeS_clus_asmbl_reg"/>
</dbReference>
<dbReference type="PROSITE" id="PS51197">
    <property type="entry name" value="HTH_RRF2_2"/>
    <property type="match status" value="1"/>
</dbReference>
<dbReference type="PANTHER" id="PTHR33221">
    <property type="entry name" value="WINGED HELIX-TURN-HELIX TRANSCRIPTIONAL REGULATOR, RRF2 FAMILY"/>
    <property type="match status" value="1"/>
</dbReference>
<dbReference type="RefSeq" id="WP_026635139.1">
    <property type="nucleotide sequence ID" value="NZ_FONH01000015.1"/>
</dbReference>
<dbReference type="EMBL" id="FONH01000015">
    <property type="protein sequence ID" value="SFF38385.1"/>
    <property type="molecule type" value="Genomic_DNA"/>
</dbReference>
<dbReference type="STRING" id="500610.SAMN02799615_03342"/>
<accession>A0A1I2I7X7</accession>
<dbReference type="SUPFAM" id="SSF46785">
    <property type="entry name" value="Winged helix' DNA-binding domain"/>
    <property type="match status" value="1"/>
</dbReference>
<name>A0A1I2I7X7_9GAMM</name>
<organism evidence="1 2">
    <name type="scientific">Dyella marensis</name>
    <dbReference type="NCBI Taxonomy" id="500610"/>
    <lineage>
        <taxon>Bacteria</taxon>
        <taxon>Pseudomonadati</taxon>
        <taxon>Pseudomonadota</taxon>
        <taxon>Gammaproteobacteria</taxon>
        <taxon>Lysobacterales</taxon>
        <taxon>Rhodanobacteraceae</taxon>
        <taxon>Dyella</taxon>
    </lineage>
</organism>
<protein>
    <submittedName>
        <fullName evidence="1">Transcriptional regulator, BadM/Rrf2 family</fullName>
    </submittedName>
</protein>
<evidence type="ECO:0000313" key="1">
    <source>
        <dbReference type="EMBL" id="SFF38385.1"/>
    </source>
</evidence>
<dbReference type="Pfam" id="PF02082">
    <property type="entry name" value="Rrf2"/>
    <property type="match status" value="1"/>
</dbReference>
<gene>
    <name evidence="1" type="ORF">SAMN02799615_03342</name>
</gene>
<proteinExistence type="predicted"/>
<dbReference type="InterPro" id="IPR030489">
    <property type="entry name" value="TR_Rrf2-type_CS"/>
</dbReference>
<reference evidence="2" key="1">
    <citation type="submission" date="2016-10" db="EMBL/GenBank/DDBJ databases">
        <authorList>
            <person name="Varghese N."/>
            <person name="Submissions S."/>
        </authorList>
    </citation>
    <scope>NUCLEOTIDE SEQUENCE [LARGE SCALE GENOMIC DNA]</scope>
    <source>
        <strain evidence="2">UNC178MFTsu3.1</strain>
    </source>
</reference>
<dbReference type="InterPro" id="IPR036388">
    <property type="entry name" value="WH-like_DNA-bd_sf"/>
</dbReference>
<dbReference type="Gene3D" id="1.10.10.10">
    <property type="entry name" value="Winged helix-like DNA-binding domain superfamily/Winged helix DNA-binding domain"/>
    <property type="match status" value="1"/>
</dbReference>
<dbReference type="InterPro" id="IPR036390">
    <property type="entry name" value="WH_DNA-bd_sf"/>
</dbReference>
<dbReference type="PROSITE" id="PS01332">
    <property type="entry name" value="HTH_RRF2_1"/>
    <property type="match status" value="1"/>
</dbReference>
<dbReference type="GO" id="GO:0003700">
    <property type="term" value="F:DNA-binding transcription factor activity"/>
    <property type="evidence" value="ECO:0007669"/>
    <property type="project" value="TreeGrafter"/>
</dbReference>
<dbReference type="NCBIfam" id="TIGR02944">
    <property type="entry name" value="suf_reg_Xantho"/>
    <property type="match status" value="1"/>
</dbReference>
<sequence length="153" mass="16278">MLRVSRLTDYATVVMTCIAAHPHDVLSTAQIADEARLELPTVSKLLKSLSHAGLVESFRGVNGGYRLARPAEAISLAQIVEAMEGPIGMTECGVATGQCERESQCNVRGSWRLVSHVVDNALRAVSLADMLKPQPAPPVATVALSTLKSRTTA</sequence>
<dbReference type="AlphaFoldDB" id="A0A1I2I7X7"/>
<dbReference type="GO" id="GO:0005829">
    <property type="term" value="C:cytosol"/>
    <property type="evidence" value="ECO:0007669"/>
    <property type="project" value="TreeGrafter"/>
</dbReference>
<dbReference type="NCBIfam" id="TIGR00738">
    <property type="entry name" value="rrf2_super"/>
    <property type="match status" value="1"/>
</dbReference>
<dbReference type="Proteomes" id="UP000199477">
    <property type="component" value="Unassembled WGS sequence"/>
</dbReference>
<dbReference type="InterPro" id="IPR000944">
    <property type="entry name" value="Tscrpt_reg_Rrf2"/>
</dbReference>
<dbReference type="PANTHER" id="PTHR33221:SF2">
    <property type="entry name" value="TRANSCRIPTIONAL REGULATOR"/>
    <property type="match status" value="1"/>
</dbReference>